<dbReference type="InterPro" id="IPR001387">
    <property type="entry name" value="Cro/C1-type_HTH"/>
</dbReference>
<dbReference type="PANTHER" id="PTHR35010:SF4">
    <property type="entry name" value="BLL5781 PROTEIN"/>
    <property type="match status" value="1"/>
</dbReference>
<dbReference type="RefSeq" id="WP_345273286.1">
    <property type="nucleotide sequence ID" value="NZ_BAABIM010000006.1"/>
</dbReference>
<organism evidence="2 3">
    <name type="scientific">Nocardioides nanhaiensis</name>
    <dbReference type="NCBI Taxonomy" id="1476871"/>
    <lineage>
        <taxon>Bacteria</taxon>
        <taxon>Bacillati</taxon>
        <taxon>Actinomycetota</taxon>
        <taxon>Actinomycetes</taxon>
        <taxon>Propionibacteriales</taxon>
        <taxon>Nocardioidaceae</taxon>
        <taxon>Nocardioides</taxon>
    </lineage>
</organism>
<dbReference type="Pfam" id="PF01381">
    <property type="entry name" value="HTH_3"/>
    <property type="match status" value="1"/>
</dbReference>
<dbReference type="PANTHER" id="PTHR35010">
    <property type="entry name" value="BLL4672 PROTEIN-RELATED"/>
    <property type="match status" value="1"/>
</dbReference>
<dbReference type="SMART" id="SM00530">
    <property type="entry name" value="HTH_XRE"/>
    <property type="match status" value="1"/>
</dbReference>
<reference evidence="3" key="1">
    <citation type="journal article" date="2019" name="Int. J. Syst. Evol. Microbiol.">
        <title>The Global Catalogue of Microorganisms (GCM) 10K type strain sequencing project: providing services to taxonomists for standard genome sequencing and annotation.</title>
        <authorList>
            <consortium name="The Broad Institute Genomics Platform"/>
            <consortium name="The Broad Institute Genome Sequencing Center for Infectious Disease"/>
            <person name="Wu L."/>
            <person name="Ma J."/>
        </authorList>
    </citation>
    <scope>NUCLEOTIDE SEQUENCE [LARGE SCALE GENOMIC DNA]</scope>
    <source>
        <strain evidence="3">JCM 18127</strain>
    </source>
</reference>
<dbReference type="CDD" id="cd00093">
    <property type="entry name" value="HTH_XRE"/>
    <property type="match status" value="1"/>
</dbReference>
<dbReference type="InterPro" id="IPR041413">
    <property type="entry name" value="MLTR_LBD"/>
</dbReference>
<accession>A0ABP8X4Y5</accession>
<evidence type="ECO:0000313" key="2">
    <source>
        <dbReference type="EMBL" id="GAA4699932.1"/>
    </source>
</evidence>
<feature type="domain" description="HTH cro/C1-type" evidence="1">
    <location>
        <begin position="16"/>
        <end position="70"/>
    </location>
</feature>
<dbReference type="InterPro" id="IPR010982">
    <property type="entry name" value="Lambda_DNA-bd_dom_sf"/>
</dbReference>
<evidence type="ECO:0000313" key="3">
    <source>
        <dbReference type="Proteomes" id="UP001500621"/>
    </source>
</evidence>
<dbReference type="PROSITE" id="PS50943">
    <property type="entry name" value="HTH_CROC1"/>
    <property type="match status" value="1"/>
</dbReference>
<keyword evidence="3" id="KW-1185">Reference proteome</keyword>
<proteinExistence type="predicted"/>
<comment type="caution">
    <text evidence="2">The sequence shown here is derived from an EMBL/GenBank/DDBJ whole genome shotgun (WGS) entry which is preliminary data.</text>
</comment>
<protein>
    <submittedName>
        <fullName evidence="2">Helix-turn-helix transcriptional regulator</fullName>
    </submittedName>
</protein>
<name>A0ABP8X4Y5_9ACTN</name>
<dbReference type="Gene3D" id="1.10.260.40">
    <property type="entry name" value="lambda repressor-like DNA-binding domains"/>
    <property type="match status" value="1"/>
</dbReference>
<dbReference type="Pfam" id="PF17765">
    <property type="entry name" value="MLTR_LBD"/>
    <property type="match status" value="1"/>
</dbReference>
<dbReference type="EMBL" id="BAABIM010000006">
    <property type="protein sequence ID" value="GAA4699932.1"/>
    <property type="molecule type" value="Genomic_DNA"/>
</dbReference>
<dbReference type="Gene3D" id="3.30.450.180">
    <property type="match status" value="1"/>
</dbReference>
<dbReference type="SUPFAM" id="SSF47413">
    <property type="entry name" value="lambda repressor-like DNA-binding domains"/>
    <property type="match status" value="1"/>
</dbReference>
<sequence>MTSAALGEQPDLTVVLREARRRRRISQWDLSLELGVSQRHVSFVELGRARPSRELLLRWMSALGAPLSLSNQALVSAGHAPAYDESPLDSHRLDQERAALRDLLVAHEPCPALLLDRGWNVVAANAGVAWLFDAVGVEVELPGPDPAAPGSSGVNLLDLALGELGAAVLNVPEVAASLLEQLRDEAVTEPSLRERVEQVAVVAASAAHAPSGPRYPPALVTRYATRHGELAFLSMFTTFGTPHSVTLASLRVELFLPADDATWAALGR</sequence>
<evidence type="ECO:0000259" key="1">
    <source>
        <dbReference type="PROSITE" id="PS50943"/>
    </source>
</evidence>
<dbReference type="Proteomes" id="UP001500621">
    <property type="component" value="Unassembled WGS sequence"/>
</dbReference>
<gene>
    <name evidence="2" type="ORF">GCM10023226_43490</name>
</gene>